<dbReference type="Pfam" id="PF01740">
    <property type="entry name" value="STAS"/>
    <property type="match status" value="1"/>
</dbReference>
<gene>
    <name evidence="8" type="primary">LOC118428707</name>
</gene>
<organism evidence="7 8">
    <name type="scientific">Branchiostoma floridae</name>
    <name type="common">Florida lancelet</name>
    <name type="synonym">Amphioxus</name>
    <dbReference type="NCBI Taxonomy" id="7739"/>
    <lineage>
        <taxon>Eukaryota</taxon>
        <taxon>Metazoa</taxon>
        <taxon>Chordata</taxon>
        <taxon>Cephalochordata</taxon>
        <taxon>Leptocardii</taxon>
        <taxon>Amphioxiformes</taxon>
        <taxon>Branchiostomatidae</taxon>
        <taxon>Branchiostoma</taxon>
    </lineage>
</organism>
<evidence type="ECO:0000256" key="4">
    <source>
        <dbReference type="ARBA" id="ARBA00023136"/>
    </source>
</evidence>
<dbReference type="GeneID" id="118428707"/>
<dbReference type="Gene3D" id="3.30.750.24">
    <property type="entry name" value="STAS domain"/>
    <property type="match status" value="1"/>
</dbReference>
<feature type="transmembrane region" description="Helical" evidence="5">
    <location>
        <begin position="44"/>
        <end position="65"/>
    </location>
</feature>
<dbReference type="PANTHER" id="PTHR11814">
    <property type="entry name" value="SULFATE TRANSPORTER"/>
    <property type="match status" value="1"/>
</dbReference>
<reference evidence="8" key="2">
    <citation type="submission" date="2025-08" db="UniProtKB">
        <authorList>
            <consortium name="RefSeq"/>
        </authorList>
    </citation>
    <scope>IDENTIFICATION</scope>
    <source>
        <strain evidence="8">S238N-H82</strain>
        <tissue evidence="8">Testes</tissue>
    </source>
</reference>
<dbReference type="PROSITE" id="PS50801">
    <property type="entry name" value="STAS"/>
    <property type="match status" value="1"/>
</dbReference>
<dbReference type="SUPFAM" id="SSF52091">
    <property type="entry name" value="SpoIIaa-like"/>
    <property type="match status" value="1"/>
</dbReference>
<evidence type="ECO:0000259" key="6">
    <source>
        <dbReference type="PROSITE" id="PS50801"/>
    </source>
</evidence>
<feature type="transmembrane region" description="Helical" evidence="5">
    <location>
        <begin position="235"/>
        <end position="261"/>
    </location>
</feature>
<dbReference type="InterPro" id="IPR001902">
    <property type="entry name" value="SLC26A/SulP_fam"/>
</dbReference>
<dbReference type="InterPro" id="IPR036513">
    <property type="entry name" value="STAS_dom_sf"/>
</dbReference>
<dbReference type="CDD" id="cd07042">
    <property type="entry name" value="STAS_SulP_like_sulfate_transporter"/>
    <property type="match status" value="1"/>
</dbReference>
<dbReference type="NCBIfam" id="TIGR00815">
    <property type="entry name" value="sulP"/>
    <property type="match status" value="1"/>
</dbReference>
<keyword evidence="2 5" id="KW-0812">Transmembrane</keyword>
<reference evidence="7" key="1">
    <citation type="journal article" date="2020" name="Nat. Ecol. Evol.">
        <title>Deeply conserved synteny resolves early events in vertebrate evolution.</title>
        <authorList>
            <person name="Simakov O."/>
            <person name="Marletaz F."/>
            <person name="Yue J.X."/>
            <person name="O'Connell B."/>
            <person name="Jenkins J."/>
            <person name="Brandt A."/>
            <person name="Calef R."/>
            <person name="Tung C.H."/>
            <person name="Huang T.K."/>
            <person name="Schmutz J."/>
            <person name="Satoh N."/>
            <person name="Yu J.K."/>
            <person name="Putnam N.H."/>
            <person name="Green R.E."/>
            <person name="Rokhsar D.S."/>
        </authorList>
    </citation>
    <scope>NUCLEOTIDE SEQUENCE [LARGE SCALE GENOMIC DNA]</scope>
    <source>
        <strain evidence="7">S238N-H82</strain>
    </source>
</reference>
<sequence length="627" mass="69119">MMRKCKNYAHKWADNTCSVRYLRKRLPIVGWLPRYNLEKFQGDLIAGLTVGLTVIPQGLAYAAVAELPLQHGLYSAFMGCFVYCILGTSKDITLGPTALMSLMTAQYAEGQPAIAVALCLFTGLIQFVMGILRLGFLLNFMAVPVNSGFVTAAAIIIGCGQLKLILGLKDVRKPFIWNIYDTFRKIPQTNHWDLILGLISFITLLILKFIKDRDWDKDRDPNVPLTRLQRAGRKAIWLVGTARNAIIVLVTTIFAGILYVYNIRPFTMTKEVPPGFPPVGPPSFSYQHGNHTVEGEEFFTHLGAGVAVIPMIGLLENIAIAKAFASKNRYTIDATQELFALGIANTVSCFFGSYPVTGSFSRTAVNSASGVRTPMGTIFTGSLVILAMLFVTPYFMYIPSAALGAVIIASVINMVEFEHITEQWRVHKPDVFVWVVTFFCVLFLGIEYGILAGVGVALALLLYNTAKPATKVEYTNSYPEIGIVRLDSGLYFPASDSIKATLHSAGLSEEPYKPVVMDLTHLSHLDFSVVRALGRSVEEYDLNKTTLYFACLREDLEEKINQAHIKNLRCFPTVQEAVDAIVVESTAEGDVHQPMLMTELPSDHVVISSDTGEALPNQSTVNKETSI</sequence>
<proteinExistence type="predicted"/>
<evidence type="ECO:0000313" key="7">
    <source>
        <dbReference type="Proteomes" id="UP000001554"/>
    </source>
</evidence>
<feature type="transmembrane region" description="Helical" evidence="5">
    <location>
        <begin position="148"/>
        <end position="168"/>
    </location>
</feature>
<evidence type="ECO:0000313" key="8">
    <source>
        <dbReference type="RefSeq" id="XP_035694741.1"/>
    </source>
</evidence>
<dbReference type="GO" id="GO:1902358">
    <property type="term" value="P:sulfate transmembrane transport"/>
    <property type="evidence" value="ECO:0000318"/>
    <property type="project" value="GO_Central"/>
</dbReference>
<feature type="domain" description="STAS" evidence="6">
    <location>
        <begin position="471"/>
        <end position="581"/>
    </location>
</feature>
<dbReference type="Pfam" id="PF00916">
    <property type="entry name" value="Sulfate_transp"/>
    <property type="match status" value="1"/>
</dbReference>
<name>A0A9J7N9X0_BRAFL</name>
<dbReference type="OrthoDB" id="288203at2759"/>
<dbReference type="Proteomes" id="UP000001554">
    <property type="component" value="Chromosome 13"/>
</dbReference>
<dbReference type="AlphaFoldDB" id="A0A9J7N9X0"/>
<evidence type="ECO:0000256" key="1">
    <source>
        <dbReference type="ARBA" id="ARBA00004141"/>
    </source>
</evidence>
<keyword evidence="4 5" id="KW-0472">Membrane</keyword>
<comment type="subcellular location">
    <subcellularLocation>
        <location evidence="1">Membrane</location>
        <topology evidence="1">Multi-pass membrane protein</topology>
    </subcellularLocation>
</comment>
<dbReference type="OMA" id="TGPMSVT"/>
<feature type="transmembrane region" description="Helical" evidence="5">
    <location>
        <begin position="432"/>
        <end position="463"/>
    </location>
</feature>
<dbReference type="InterPro" id="IPR002645">
    <property type="entry name" value="STAS_dom"/>
</dbReference>
<dbReference type="RefSeq" id="XP_035694741.1">
    <property type="nucleotide sequence ID" value="XM_035838848.1"/>
</dbReference>
<dbReference type="GO" id="GO:0005886">
    <property type="term" value="C:plasma membrane"/>
    <property type="evidence" value="ECO:0000318"/>
    <property type="project" value="GO_Central"/>
</dbReference>
<dbReference type="GO" id="GO:1902476">
    <property type="term" value="P:chloride transmembrane transport"/>
    <property type="evidence" value="ECO:0000318"/>
    <property type="project" value="GO_Central"/>
</dbReference>
<feature type="transmembrane region" description="Helical" evidence="5">
    <location>
        <begin position="113"/>
        <end position="136"/>
    </location>
</feature>
<protein>
    <submittedName>
        <fullName evidence="8">Sodium-independent sulfate anion transporter-like</fullName>
    </submittedName>
</protein>
<dbReference type="KEGG" id="bfo:118428707"/>
<evidence type="ECO:0000256" key="5">
    <source>
        <dbReference type="SAM" id="Phobius"/>
    </source>
</evidence>
<accession>A0A9J7N9X0</accession>
<feature type="transmembrane region" description="Helical" evidence="5">
    <location>
        <begin position="383"/>
        <end position="412"/>
    </location>
</feature>
<feature type="transmembrane region" description="Helical" evidence="5">
    <location>
        <begin position="189"/>
        <end position="210"/>
    </location>
</feature>
<keyword evidence="7" id="KW-1185">Reference proteome</keyword>
<evidence type="ECO:0000256" key="3">
    <source>
        <dbReference type="ARBA" id="ARBA00022989"/>
    </source>
</evidence>
<keyword evidence="3 5" id="KW-1133">Transmembrane helix</keyword>
<evidence type="ECO:0000256" key="2">
    <source>
        <dbReference type="ARBA" id="ARBA00022692"/>
    </source>
</evidence>
<dbReference type="GO" id="GO:0015116">
    <property type="term" value="F:sulfate transmembrane transporter activity"/>
    <property type="evidence" value="ECO:0000318"/>
    <property type="project" value="GO_Central"/>
</dbReference>
<dbReference type="InterPro" id="IPR011547">
    <property type="entry name" value="SLC26A/SulP_dom"/>
</dbReference>